<protein>
    <recommendedName>
        <fullName evidence="1">RNA-dependent RNA polymerase</fullName>
        <ecNumber evidence="1">2.7.7.48</ecNumber>
    </recommendedName>
</protein>
<evidence type="ECO:0000256" key="1">
    <source>
        <dbReference type="RuleBase" id="RU363098"/>
    </source>
</evidence>
<keyword evidence="1" id="KW-0808">Transferase</keyword>
<comment type="caution">
    <text evidence="4">The sequence shown here is derived from an EMBL/GenBank/DDBJ whole genome shotgun (WGS) entry which is preliminary data.</text>
</comment>
<name>A0A9W4WSQ3_9GLOM</name>
<gene>
    <name evidence="4" type="ORF">FWILDA_LOCUS7295</name>
</gene>
<dbReference type="AlphaFoldDB" id="A0A9W4WSQ3"/>
<dbReference type="Proteomes" id="UP001153678">
    <property type="component" value="Unassembled WGS sequence"/>
</dbReference>
<feature type="compositionally biased region" description="Basic and acidic residues" evidence="2">
    <location>
        <begin position="928"/>
        <end position="937"/>
    </location>
</feature>
<dbReference type="GO" id="GO:0003723">
    <property type="term" value="F:RNA binding"/>
    <property type="evidence" value="ECO:0007669"/>
    <property type="project" value="UniProtKB-KW"/>
</dbReference>
<accession>A0A9W4WSQ3</accession>
<keyword evidence="1" id="KW-0548">Nucleotidyltransferase</keyword>
<comment type="similarity">
    <text evidence="1">Belongs to the RdRP family.</text>
</comment>
<evidence type="ECO:0000313" key="4">
    <source>
        <dbReference type="EMBL" id="CAI2175846.1"/>
    </source>
</evidence>
<evidence type="ECO:0000259" key="3">
    <source>
        <dbReference type="Pfam" id="PF05183"/>
    </source>
</evidence>
<dbReference type="GO" id="GO:0031380">
    <property type="term" value="C:nuclear RNA-directed RNA polymerase complex"/>
    <property type="evidence" value="ECO:0007669"/>
    <property type="project" value="TreeGrafter"/>
</dbReference>
<dbReference type="GO" id="GO:0003968">
    <property type="term" value="F:RNA-directed RNA polymerase activity"/>
    <property type="evidence" value="ECO:0007669"/>
    <property type="project" value="UniProtKB-KW"/>
</dbReference>
<feature type="compositionally biased region" description="Polar residues" evidence="2">
    <location>
        <begin position="938"/>
        <end position="951"/>
    </location>
</feature>
<dbReference type="PANTHER" id="PTHR23079">
    <property type="entry name" value="RNA-DEPENDENT RNA POLYMERASE"/>
    <property type="match status" value="1"/>
</dbReference>
<reference evidence="4" key="1">
    <citation type="submission" date="2022-08" db="EMBL/GenBank/DDBJ databases">
        <authorList>
            <person name="Kallberg Y."/>
            <person name="Tangrot J."/>
            <person name="Rosling A."/>
        </authorList>
    </citation>
    <scope>NUCLEOTIDE SEQUENCE</scope>
    <source>
        <strain evidence="4">Wild A</strain>
    </source>
</reference>
<keyword evidence="1" id="KW-0696">RNA-directed RNA polymerase</keyword>
<organism evidence="4 5">
    <name type="scientific">Funneliformis geosporum</name>
    <dbReference type="NCBI Taxonomy" id="1117311"/>
    <lineage>
        <taxon>Eukaryota</taxon>
        <taxon>Fungi</taxon>
        <taxon>Fungi incertae sedis</taxon>
        <taxon>Mucoromycota</taxon>
        <taxon>Glomeromycotina</taxon>
        <taxon>Glomeromycetes</taxon>
        <taxon>Glomerales</taxon>
        <taxon>Glomeraceae</taxon>
        <taxon>Funneliformis</taxon>
    </lineage>
</organism>
<sequence>MSNDSSSSSLNPLSEPEEIHKIVLSYVRRLEKVTKNIPGRNPNDIFITNDQRVYMNEIAKADPSLLDVTIRRFIMQNKINETSKNIIQLREILTEELIRVTVNIPGYSDEDEEWECSLSQAEFEQYVKGIAFLDRHEIIRILKPFGPIEPSYILWNKIQVRSGVEIHKILREACRNYFSKLSNVNIYLEMAKLMNRSLANIWSLSLKEFPTTGPRLHVLYSGNVSLKENKLCLTLNPPKIGGSKRYYRLLSSERFLHLKVNDIENLSDEQKTSLKRLLLFPLSLAGRVYEFLYAKSDTLYYFATSGSNLPDLSIWQVINCNLPMELNKDMTVTKFYSRISLGFSNTTASIIFEPKEIRYVEDIIIEGHCFTDGCAAISLAAMKEVGEILGCQETPSAIQGRIGGAKGVWYIDPRKNFSKDKWIEIRESQMKYKHHLDHEFDHLRTLEVCHVASSPTFPGTLNSQFIRVLYNGGVPVEVFLAKMRDYVEKIKSDVIGCDDPRTLISWVTDNSCIMKKRLEVLNGHFKEIFSEDDDFSFGSDVYSMSGFPDSPSEQCIQMLQAGFTPSTCPFLAKKLKSVLSSKLKSLSTKYRIDIPLSRVLMCIADPTKTLKPGEVFIQLDSDAGRDKYTGLLFGIIEDEVILARNPSCLPSDLVRVKAVKNMHLCNYFNVVIFPVNVASKGDFSLASYISGGDYDGDKIFCCWDPQIVKPYKNSPLLPIDPRVKSAFDESNQTIDELSSTKSSQIEFKLQGIILDNYFKDLEMPRGLYDYWHRLQSSEYGISNEHSIYLAQMCAQLLDATKQGLTIKQSVQQRDSEMFKKLSIPHWMGSKSRSQSKRQESNGNSFGVRDVMDLLCVSIENEMSLVNDKGFSIIEIKSEPDAHIYNFWYNELIRARQMEDDLYLEDLNSISTYALQIVQHYNRKYARTFEDRDRKESEQPSTSKHQSMFSNSSSLNEEFRSIDHECLTKFLTTPPVEKYKSDIFKFLKSRRSDIVESEFDPLSIFELQLKAASLYLSSVNKKPDGQVSWVIAFRILCNIKSQMLENEKHLFVGGPRSIIDGVWQALRIDKKWLKYKDNESN</sequence>
<proteinExistence type="inferred from homology"/>
<feature type="domain" description="RDRP core" evidence="3">
    <location>
        <begin position="233"/>
        <end position="836"/>
    </location>
</feature>
<dbReference type="OrthoDB" id="10055769at2759"/>
<dbReference type="Pfam" id="PF05183">
    <property type="entry name" value="RdRP"/>
    <property type="match status" value="1"/>
</dbReference>
<dbReference type="InterPro" id="IPR057596">
    <property type="entry name" value="RDRP_core"/>
</dbReference>
<dbReference type="InterPro" id="IPR007855">
    <property type="entry name" value="RDRP"/>
</dbReference>
<dbReference type="PANTHER" id="PTHR23079:SF14">
    <property type="entry name" value="RNA-DEPENDENT RNA POLYMERASE"/>
    <property type="match status" value="1"/>
</dbReference>
<comment type="catalytic activity">
    <reaction evidence="1">
        <text>RNA(n) + a ribonucleoside 5'-triphosphate = RNA(n+1) + diphosphate</text>
        <dbReference type="Rhea" id="RHEA:21248"/>
        <dbReference type="Rhea" id="RHEA-COMP:14527"/>
        <dbReference type="Rhea" id="RHEA-COMP:17342"/>
        <dbReference type="ChEBI" id="CHEBI:33019"/>
        <dbReference type="ChEBI" id="CHEBI:61557"/>
        <dbReference type="ChEBI" id="CHEBI:140395"/>
        <dbReference type="EC" id="2.7.7.48"/>
    </reaction>
</comment>
<evidence type="ECO:0000313" key="5">
    <source>
        <dbReference type="Proteomes" id="UP001153678"/>
    </source>
</evidence>
<evidence type="ECO:0000256" key="2">
    <source>
        <dbReference type="SAM" id="MobiDB-lite"/>
    </source>
</evidence>
<dbReference type="GO" id="GO:0030422">
    <property type="term" value="P:siRNA processing"/>
    <property type="evidence" value="ECO:0007669"/>
    <property type="project" value="TreeGrafter"/>
</dbReference>
<keyword evidence="1" id="KW-0694">RNA-binding</keyword>
<dbReference type="EMBL" id="CAMKVN010001419">
    <property type="protein sequence ID" value="CAI2175846.1"/>
    <property type="molecule type" value="Genomic_DNA"/>
</dbReference>
<keyword evidence="5" id="KW-1185">Reference proteome</keyword>
<dbReference type="EC" id="2.7.7.48" evidence="1"/>
<feature type="region of interest" description="Disordered" evidence="2">
    <location>
        <begin position="928"/>
        <end position="951"/>
    </location>
</feature>